<accession>A0A845GT05</accession>
<reference evidence="2" key="1">
    <citation type="submission" date="2019-12" db="EMBL/GenBank/DDBJ databases">
        <title>Novel species isolated from a subtropical stream in China.</title>
        <authorList>
            <person name="Lu H."/>
        </authorList>
    </citation>
    <scope>NUCLEOTIDE SEQUENCE [LARGE SCALE GENOMIC DNA]</scope>
    <source>
        <strain evidence="2">FT81W</strain>
    </source>
</reference>
<feature type="region of interest" description="Disordered" evidence="1">
    <location>
        <begin position="1"/>
        <end position="25"/>
    </location>
</feature>
<dbReference type="EMBL" id="WWCX01000046">
    <property type="protein sequence ID" value="MYM96492.1"/>
    <property type="molecule type" value="Genomic_DNA"/>
</dbReference>
<organism evidence="2 3">
    <name type="scientific">Duganella vulcania</name>
    <dbReference type="NCBI Taxonomy" id="2692166"/>
    <lineage>
        <taxon>Bacteria</taxon>
        <taxon>Pseudomonadati</taxon>
        <taxon>Pseudomonadota</taxon>
        <taxon>Betaproteobacteria</taxon>
        <taxon>Burkholderiales</taxon>
        <taxon>Oxalobacteraceae</taxon>
        <taxon>Telluria group</taxon>
        <taxon>Duganella</taxon>
    </lineage>
</organism>
<evidence type="ECO:0000313" key="3">
    <source>
        <dbReference type="Proteomes" id="UP000447355"/>
    </source>
</evidence>
<comment type="caution">
    <text evidence="2">The sequence shown here is derived from an EMBL/GenBank/DDBJ whole genome shotgun (WGS) entry which is preliminary data.</text>
</comment>
<evidence type="ECO:0000313" key="2">
    <source>
        <dbReference type="EMBL" id="MYM96492.1"/>
    </source>
</evidence>
<feature type="compositionally biased region" description="Low complexity" evidence="1">
    <location>
        <begin position="8"/>
        <end position="21"/>
    </location>
</feature>
<sequence>MIDITAKPTWTWSSQSSPTRSLNTRTSNVGATLLKQALLPRSLDLAFSLKYRR</sequence>
<evidence type="ECO:0000256" key="1">
    <source>
        <dbReference type="SAM" id="MobiDB-lite"/>
    </source>
</evidence>
<dbReference type="Proteomes" id="UP000447355">
    <property type="component" value="Unassembled WGS sequence"/>
</dbReference>
<name>A0A845GT05_9BURK</name>
<gene>
    <name evidence="2" type="ORF">GTP90_21780</name>
</gene>
<dbReference type="AlphaFoldDB" id="A0A845GT05"/>
<proteinExistence type="predicted"/>
<dbReference type="RefSeq" id="WP_161085507.1">
    <property type="nucleotide sequence ID" value="NZ_WWCX01000046.1"/>
</dbReference>
<protein>
    <submittedName>
        <fullName evidence="2">Uncharacterized protein</fullName>
    </submittedName>
</protein>